<dbReference type="Proteomes" id="UP000183685">
    <property type="component" value="Unassembled WGS sequence"/>
</dbReference>
<dbReference type="InterPro" id="IPR012338">
    <property type="entry name" value="Beta-lactam/transpept-like"/>
</dbReference>
<dbReference type="SUPFAM" id="SSF56601">
    <property type="entry name" value="beta-lactamase/transpeptidase-like"/>
    <property type="match status" value="1"/>
</dbReference>
<organism evidence="2 3">
    <name type="scientific">Kordiimonas lacus</name>
    <dbReference type="NCBI Taxonomy" id="637679"/>
    <lineage>
        <taxon>Bacteria</taxon>
        <taxon>Pseudomonadati</taxon>
        <taxon>Pseudomonadota</taxon>
        <taxon>Alphaproteobacteria</taxon>
        <taxon>Kordiimonadales</taxon>
        <taxon>Kordiimonadaceae</taxon>
        <taxon>Kordiimonas</taxon>
    </lineage>
</organism>
<dbReference type="PANTHER" id="PTHR43283">
    <property type="entry name" value="BETA-LACTAMASE-RELATED"/>
    <property type="match status" value="1"/>
</dbReference>
<dbReference type="OrthoDB" id="9814204at2"/>
<dbReference type="InterPro" id="IPR001466">
    <property type="entry name" value="Beta-lactam-related"/>
</dbReference>
<protein>
    <recommendedName>
        <fullName evidence="1">Beta-lactamase-related domain-containing protein</fullName>
    </recommendedName>
</protein>
<proteinExistence type="predicted"/>
<dbReference type="STRING" id="637679.GCA_001550055_02370"/>
<evidence type="ECO:0000313" key="3">
    <source>
        <dbReference type="Proteomes" id="UP000183685"/>
    </source>
</evidence>
<keyword evidence="3" id="KW-1185">Reference proteome</keyword>
<sequence>MRILKWIGLSFLGLLVIGGGWTALNWDRVVRLEATVNLFLPDRVVHNFSHMDHVFPVAPIRKSGPTMTFTENLTALPERFSYQGEGVDTEAFLERRATTALFVLKDDEVRFEQYYQGTTGDDLRASWSVGKSVVGMLMGHAVADGRINLDETVDHYVPSLKGSGFEGVRVEDVLQMSSGIAWNEDYSDFNSDINRMGRLMALGGSLDELAASLEQAHEPGTKWRYVSMNTHVLGMVLRAATGQTLPALMEKHLWSKIGAEADGHWLLDEKGVAFALGGISLRTRDYARLGRLMLRDGRQGSDQLVPVEWVRESMVPHADHVTPGPDIMGYGYHWWLGRSARKGEFLAIGVYGQYIYVNQPENLVIVKNSTDLGFMDERGSMSETIEFFRAVADKLASEDGAGEVAAAQ</sequence>
<dbReference type="EMBL" id="FNAK01000010">
    <property type="protein sequence ID" value="SDE73850.1"/>
    <property type="molecule type" value="Genomic_DNA"/>
</dbReference>
<name>A0A1G7FD74_9PROT</name>
<dbReference type="Pfam" id="PF00144">
    <property type="entry name" value="Beta-lactamase"/>
    <property type="match status" value="1"/>
</dbReference>
<evidence type="ECO:0000259" key="1">
    <source>
        <dbReference type="Pfam" id="PF00144"/>
    </source>
</evidence>
<dbReference type="PANTHER" id="PTHR43283:SF14">
    <property type="entry name" value="BLL8153 PROTEIN"/>
    <property type="match status" value="1"/>
</dbReference>
<dbReference type="InterPro" id="IPR050789">
    <property type="entry name" value="Diverse_Enzym_Activities"/>
</dbReference>
<accession>A0A1G7FD74</accession>
<dbReference type="Gene3D" id="3.40.710.10">
    <property type="entry name" value="DD-peptidase/beta-lactamase superfamily"/>
    <property type="match status" value="1"/>
</dbReference>
<feature type="domain" description="Beta-lactamase-related" evidence="1">
    <location>
        <begin position="93"/>
        <end position="378"/>
    </location>
</feature>
<reference evidence="2 3" key="1">
    <citation type="submission" date="2016-10" db="EMBL/GenBank/DDBJ databases">
        <authorList>
            <person name="de Groot N.N."/>
        </authorList>
    </citation>
    <scope>NUCLEOTIDE SEQUENCE [LARGE SCALE GENOMIC DNA]</scope>
    <source>
        <strain evidence="2 3">CGMCC 1.9109</strain>
    </source>
</reference>
<dbReference type="AlphaFoldDB" id="A0A1G7FD74"/>
<evidence type="ECO:0000313" key="2">
    <source>
        <dbReference type="EMBL" id="SDE73850.1"/>
    </source>
</evidence>
<gene>
    <name evidence="2" type="ORF">SAMN04488071_3694</name>
</gene>
<dbReference type="RefSeq" id="WP_068305299.1">
    <property type="nucleotide sequence ID" value="NZ_FNAK01000010.1"/>
</dbReference>